<evidence type="ECO:0000313" key="10">
    <source>
        <dbReference type="EMBL" id="WFD24739.1"/>
    </source>
</evidence>
<evidence type="ECO:0000256" key="7">
    <source>
        <dbReference type="PIRNR" id="PIRNR010045"/>
    </source>
</evidence>
<evidence type="ECO:0000256" key="9">
    <source>
        <dbReference type="SAM" id="Phobius"/>
    </source>
</evidence>
<feature type="transmembrane region" description="Helical" evidence="9">
    <location>
        <begin position="184"/>
        <end position="202"/>
    </location>
</feature>
<keyword evidence="4 9" id="KW-0812">Transmembrane</keyword>
<evidence type="ECO:0000256" key="4">
    <source>
        <dbReference type="ARBA" id="ARBA00022692"/>
    </source>
</evidence>
<keyword evidence="11" id="KW-1185">Reference proteome</keyword>
<evidence type="ECO:0000256" key="5">
    <source>
        <dbReference type="ARBA" id="ARBA00022989"/>
    </source>
</evidence>
<feature type="transmembrane region" description="Helical" evidence="9">
    <location>
        <begin position="14"/>
        <end position="33"/>
    </location>
</feature>
<dbReference type="SMART" id="SM01415">
    <property type="entry name" value="DUF106"/>
    <property type="match status" value="1"/>
</dbReference>
<feature type="region of interest" description="Disordered" evidence="8">
    <location>
        <begin position="95"/>
        <end position="115"/>
    </location>
</feature>
<comment type="similarity">
    <text evidence="2 7">Belongs to the EMC3 family.</text>
</comment>
<dbReference type="InterPro" id="IPR008568">
    <property type="entry name" value="EMC3"/>
</dbReference>
<comment type="function">
    <text evidence="7">The EMC seems to be required for efficient folding of proteins in the endoplasmic reticulum (ER).</text>
</comment>
<feature type="compositionally biased region" description="Basic and acidic residues" evidence="8">
    <location>
        <begin position="96"/>
        <end position="107"/>
    </location>
</feature>
<accession>A0AAF0EG00</accession>
<dbReference type="InterPro" id="IPR002809">
    <property type="entry name" value="EMC3/TMCO1"/>
</dbReference>
<feature type="transmembrane region" description="Helical" evidence="9">
    <location>
        <begin position="130"/>
        <end position="152"/>
    </location>
</feature>
<dbReference type="PANTHER" id="PTHR13116">
    <property type="entry name" value="ER MEMBRANE PROTEIN COMPLEX SUBUNIT 3"/>
    <property type="match status" value="1"/>
</dbReference>
<comment type="subcellular location">
    <subcellularLocation>
        <location evidence="1">Membrane</location>
        <topology evidence="1">Multi-pass membrane protein</topology>
    </subcellularLocation>
</comment>
<dbReference type="EMBL" id="CP119906">
    <property type="protein sequence ID" value="WFD24739.1"/>
    <property type="molecule type" value="Genomic_DNA"/>
</dbReference>
<evidence type="ECO:0000256" key="1">
    <source>
        <dbReference type="ARBA" id="ARBA00004141"/>
    </source>
</evidence>
<evidence type="ECO:0000256" key="8">
    <source>
        <dbReference type="SAM" id="MobiDB-lite"/>
    </source>
</evidence>
<protein>
    <recommendedName>
        <fullName evidence="3 7">ER membrane protein complex subunit 3</fullName>
    </recommendedName>
</protein>
<evidence type="ECO:0000256" key="6">
    <source>
        <dbReference type="ARBA" id="ARBA00023136"/>
    </source>
</evidence>
<dbReference type="PIRSF" id="PIRSF010045">
    <property type="entry name" value="DUF850_TM_euk"/>
    <property type="match status" value="1"/>
</dbReference>
<gene>
    <name evidence="10" type="ORF">MEQU1_003443</name>
</gene>
<evidence type="ECO:0000256" key="2">
    <source>
        <dbReference type="ARBA" id="ARBA00005376"/>
    </source>
</evidence>
<proteinExistence type="inferred from homology"/>
<dbReference type="AlphaFoldDB" id="A0AAF0EG00"/>
<dbReference type="Pfam" id="PF01956">
    <property type="entry name" value="EMC3_TMCO1"/>
    <property type="match status" value="1"/>
</dbReference>
<evidence type="ECO:0000256" key="3">
    <source>
        <dbReference type="ARBA" id="ARBA00020822"/>
    </source>
</evidence>
<organism evidence="10 11">
    <name type="scientific">Malassezia equina</name>
    <dbReference type="NCBI Taxonomy" id="1381935"/>
    <lineage>
        <taxon>Eukaryota</taxon>
        <taxon>Fungi</taxon>
        <taxon>Dikarya</taxon>
        <taxon>Basidiomycota</taxon>
        <taxon>Ustilaginomycotina</taxon>
        <taxon>Malasseziomycetes</taxon>
        <taxon>Malasseziales</taxon>
        <taxon>Malasseziaceae</taxon>
        <taxon>Malassezia</taxon>
    </lineage>
</organism>
<dbReference type="GO" id="GO:0034975">
    <property type="term" value="P:protein folding in endoplasmic reticulum"/>
    <property type="evidence" value="ECO:0007669"/>
    <property type="project" value="TreeGrafter"/>
</dbReference>
<reference evidence="10" key="1">
    <citation type="submission" date="2023-03" db="EMBL/GenBank/DDBJ databases">
        <title>Mating type loci evolution in Malassezia.</title>
        <authorList>
            <person name="Coelho M.A."/>
        </authorList>
    </citation>
    <scope>NUCLEOTIDE SEQUENCE</scope>
    <source>
        <strain evidence="10">CBS 12830</strain>
    </source>
</reference>
<name>A0AAF0EG00_9BASI</name>
<dbReference type="PANTHER" id="PTHR13116:SF5">
    <property type="entry name" value="ER MEMBRANE PROTEIN COMPLEX SUBUNIT 3"/>
    <property type="match status" value="1"/>
</dbReference>
<keyword evidence="6 9" id="KW-0472">Membrane</keyword>
<keyword evidence="5 9" id="KW-1133">Transmembrane helix</keyword>
<sequence length="277" mass="31048">MEQSLLLDSALRDWVLLPITLVMVLVGVFRHNLMKLLESKPKMTTLTAARQQHILARSATLRMNYPAIPPESVEGRKSFLSRVLGDGTYLAPETKQAAEKAANRQPDEMPESPFNESAMEGMMEMAKKSLVMMIPQTVIMGWINFFFTGFVITRLPFPLTQRFKIMLQRDIDTTDLNVSWVSSLSWYFLNLYGLDAIYRLVLGNAQAADSMRDMAAFGGGAALVNQSQNPMAPQTDYVKLHQAERDSLELIGAVGTKDARWIGDGIEARVLGLYARR</sequence>
<dbReference type="Proteomes" id="UP001214415">
    <property type="component" value="Chromosome 7"/>
</dbReference>
<evidence type="ECO:0000313" key="11">
    <source>
        <dbReference type="Proteomes" id="UP001214415"/>
    </source>
</evidence>
<dbReference type="GO" id="GO:0072546">
    <property type="term" value="C:EMC complex"/>
    <property type="evidence" value="ECO:0007669"/>
    <property type="project" value="TreeGrafter"/>
</dbReference>